<dbReference type="PANTHER" id="PTHR43343:SF3">
    <property type="entry name" value="PROTEASE DO-LIKE 8, CHLOROPLASTIC"/>
    <property type="match status" value="1"/>
</dbReference>
<dbReference type="InterPro" id="IPR001478">
    <property type="entry name" value="PDZ"/>
</dbReference>
<evidence type="ECO:0000313" key="5">
    <source>
        <dbReference type="EMBL" id="MPN17750.1"/>
    </source>
</evidence>
<dbReference type="Gene3D" id="2.40.10.10">
    <property type="entry name" value="Trypsin-like serine proteases"/>
    <property type="match status" value="1"/>
</dbReference>
<dbReference type="SUPFAM" id="SSF50156">
    <property type="entry name" value="PDZ domain-like"/>
    <property type="match status" value="1"/>
</dbReference>
<dbReference type="EC" id="3.4.21.107" evidence="5"/>
<dbReference type="GO" id="GO:0004252">
    <property type="term" value="F:serine-type endopeptidase activity"/>
    <property type="evidence" value="ECO:0007669"/>
    <property type="project" value="InterPro"/>
</dbReference>
<accession>A0A645FVM2</accession>
<evidence type="ECO:0000259" key="4">
    <source>
        <dbReference type="PROSITE" id="PS50106"/>
    </source>
</evidence>
<dbReference type="InterPro" id="IPR036034">
    <property type="entry name" value="PDZ_sf"/>
</dbReference>
<protein>
    <submittedName>
        <fullName evidence="5">Serine protease Do-like HtrA</fullName>
        <ecNumber evidence="5">3.4.21.107</ecNumber>
    </submittedName>
</protein>
<organism evidence="5">
    <name type="scientific">bioreactor metagenome</name>
    <dbReference type="NCBI Taxonomy" id="1076179"/>
    <lineage>
        <taxon>unclassified sequences</taxon>
        <taxon>metagenomes</taxon>
        <taxon>ecological metagenomes</taxon>
    </lineage>
</organism>
<dbReference type="Pfam" id="PF13365">
    <property type="entry name" value="Trypsin_2"/>
    <property type="match status" value="1"/>
</dbReference>
<reference evidence="5" key="1">
    <citation type="submission" date="2019-08" db="EMBL/GenBank/DDBJ databases">
        <authorList>
            <person name="Kucharzyk K."/>
            <person name="Murdoch R.W."/>
            <person name="Higgins S."/>
            <person name="Loffler F."/>
        </authorList>
    </citation>
    <scope>NUCLEOTIDE SEQUENCE</scope>
</reference>
<dbReference type="Gene3D" id="2.30.42.10">
    <property type="match status" value="1"/>
</dbReference>
<dbReference type="SUPFAM" id="SSF50494">
    <property type="entry name" value="Trypsin-like serine proteases"/>
    <property type="match status" value="1"/>
</dbReference>
<dbReference type="Pfam" id="PF13180">
    <property type="entry name" value="PDZ_2"/>
    <property type="match status" value="1"/>
</dbReference>
<comment type="similarity">
    <text evidence="1">Belongs to the peptidase S1C family.</text>
</comment>
<dbReference type="EMBL" id="VSSQ01064946">
    <property type="protein sequence ID" value="MPN17750.1"/>
    <property type="molecule type" value="Genomic_DNA"/>
</dbReference>
<evidence type="ECO:0000256" key="3">
    <source>
        <dbReference type="ARBA" id="ARBA00022801"/>
    </source>
</evidence>
<dbReference type="InterPro" id="IPR051201">
    <property type="entry name" value="Chloro_Bact_Ser_Proteases"/>
</dbReference>
<evidence type="ECO:0000256" key="1">
    <source>
        <dbReference type="ARBA" id="ARBA00010541"/>
    </source>
</evidence>
<dbReference type="AlphaFoldDB" id="A0A645FVM2"/>
<keyword evidence="2 5" id="KW-0645">Protease</keyword>
<evidence type="ECO:0000256" key="2">
    <source>
        <dbReference type="ARBA" id="ARBA00022670"/>
    </source>
</evidence>
<dbReference type="GO" id="GO:0006508">
    <property type="term" value="P:proteolysis"/>
    <property type="evidence" value="ECO:0007669"/>
    <property type="project" value="UniProtKB-KW"/>
</dbReference>
<dbReference type="InterPro" id="IPR043504">
    <property type="entry name" value="Peptidase_S1_PA_chymotrypsin"/>
</dbReference>
<name>A0A645FVM2_9ZZZZ</name>
<dbReference type="PANTHER" id="PTHR43343">
    <property type="entry name" value="PEPTIDASE S12"/>
    <property type="match status" value="1"/>
</dbReference>
<sequence length="238" mass="24200">MGNPEGTFSDSITSGIISALDRTISETLDDGSNSGSSGNSGNFNPFFGFSQSTGNTVNLTVFQFDAAVSPGNSGGGLFNDQGELIGIVCAKSSDTEAEGLSFAIVGNNVQKAAESLISTGSYAPSEGSTPAGNDQTVNTNKAILGITAATLDQSTAQQYGYQSAGVYIVSITEESASKAGLAVGDRIISVDGVMVSQTSDVTDYLADKEPGDTVEVAVERSGKMMTCTVPLQNNGDAA</sequence>
<dbReference type="InterPro" id="IPR009003">
    <property type="entry name" value="Peptidase_S1_PA"/>
</dbReference>
<gene>
    <name evidence="5" type="primary">htrA_11</name>
    <name evidence="5" type="ORF">SDC9_165105</name>
</gene>
<dbReference type="PROSITE" id="PS50106">
    <property type="entry name" value="PDZ"/>
    <property type="match status" value="1"/>
</dbReference>
<dbReference type="SMART" id="SM00228">
    <property type="entry name" value="PDZ"/>
    <property type="match status" value="1"/>
</dbReference>
<feature type="domain" description="PDZ" evidence="4">
    <location>
        <begin position="148"/>
        <end position="222"/>
    </location>
</feature>
<comment type="caution">
    <text evidence="5">The sequence shown here is derived from an EMBL/GenBank/DDBJ whole genome shotgun (WGS) entry which is preliminary data.</text>
</comment>
<dbReference type="PRINTS" id="PR00834">
    <property type="entry name" value="PROTEASES2C"/>
</dbReference>
<keyword evidence="3 5" id="KW-0378">Hydrolase</keyword>
<proteinExistence type="inferred from homology"/>
<dbReference type="InterPro" id="IPR001940">
    <property type="entry name" value="Peptidase_S1C"/>
</dbReference>